<keyword evidence="4" id="KW-1133">Transmembrane helix</keyword>
<keyword evidence="4" id="KW-0472">Membrane</keyword>
<dbReference type="GO" id="GO:0030246">
    <property type="term" value="F:carbohydrate binding"/>
    <property type="evidence" value="ECO:0007669"/>
    <property type="project" value="UniProtKB-ARBA"/>
</dbReference>
<evidence type="ECO:0000256" key="3">
    <source>
        <dbReference type="ARBA" id="ARBA00022729"/>
    </source>
</evidence>
<organism evidence="6">
    <name type="scientific">Thermogladius calderae</name>
    <dbReference type="NCBI Taxonomy" id="1200300"/>
    <lineage>
        <taxon>Archaea</taxon>
        <taxon>Thermoproteota</taxon>
        <taxon>Thermoprotei</taxon>
        <taxon>Desulfurococcales</taxon>
        <taxon>Desulfurococcaceae</taxon>
        <taxon>Thermogladius</taxon>
    </lineage>
</organism>
<protein>
    <submittedName>
        <fullName evidence="6">D-ribose ABC transporter substrate-binding protein</fullName>
    </submittedName>
</protein>
<dbReference type="InterPro" id="IPR028082">
    <property type="entry name" value="Peripla_BP_I"/>
</dbReference>
<dbReference type="Gene3D" id="3.40.50.2300">
    <property type="match status" value="2"/>
</dbReference>
<name>A0A7J3XZJ2_9CREN</name>
<sequence length="350" mass="37328">MWMSGGISKVTSAIIIAIVVIAIVGGVVYWYYSSQKPAQSTMKIGLFISNLGNPYFAMLENGSMVAVNELKSKGVNIDLVVYDAKDDPTQQTNQIETAIGQGFSAFIVNPTDIQAIQPALSDAKKNGIPVLTTDRDVSDKTLRFLFIGTDNVKGAEDAAKALIQALNQSGKPQPWNVVILNGIPGTTAAIQRQQGFHNVLDPLVQQGVVKIVAEEVANFRRDEALSKMEAILASKKVDAVIAANDEMALGAIQAIKGAGLKPGKDIIVVGYDAIPDAVAAIKAGEMYATIAQSPFLQGYWAVYAVYYKLAKNWTPPSDWIKTPTVVVTISNADTFSSETATPQPLPGAPS</sequence>
<dbReference type="InterPro" id="IPR025997">
    <property type="entry name" value="SBP_2_dom"/>
</dbReference>
<dbReference type="EMBL" id="DRYK01000063">
    <property type="protein sequence ID" value="HHP68154.1"/>
    <property type="molecule type" value="Genomic_DNA"/>
</dbReference>
<proteinExistence type="inferred from homology"/>
<evidence type="ECO:0000256" key="4">
    <source>
        <dbReference type="SAM" id="Phobius"/>
    </source>
</evidence>
<accession>A0A7J3XZJ2</accession>
<evidence type="ECO:0000256" key="2">
    <source>
        <dbReference type="ARBA" id="ARBA00007639"/>
    </source>
</evidence>
<gene>
    <name evidence="6" type="ORF">ENM60_05160</name>
</gene>
<dbReference type="Pfam" id="PF13407">
    <property type="entry name" value="Peripla_BP_4"/>
    <property type="match status" value="1"/>
</dbReference>
<keyword evidence="3" id="KW-0732">Signal</keyword>
<feature type="transmembrane region" description="Helical" evidence="4">
    <location>
        <begin position="12"/>
        <end position="32"/>
    </location>
</feature>
<evidence type="ECO:0000256" key="1">
    <source>
        <dbReference type="ARBA" id="ARBA00004196"/>
    </source>
</evidence>
<reference evidence="6" key="1">
    <citation type="journal article" date="2020" name="mSystems">
        <title>Genome- and Community-Level Interaction Insights into Carbon Utilization and Element Cycling Functions of Hydrothermarchaeota in Hydrothermal Sediment.</title>
        <authorList>
            <person name="Zhou Z."/>
            <person name="Liu Y."/>
            <person name="Xu W."/>
            <person name="Pan J."/>
            <person name="Luo Z.H."/>
            <person name="Li M."/>
        </authorList>
    </citation>
    <scope>NUCLEOTIDE SEQUENCE [LARGE SCALE GENOMIC DNA]</scope>
    <source>
        <strain evidence="6">SpSt-110</strain>
    </source>
</reference>
<dbReference type="AlphaFoldDB" id="A0A7J3XZJ2"/>
<evidence type="ECO:0000259" key="5">
    <source>
        <dbReference type="Pfam" id="PF13407"/>
    </source>
</evidence>
<comment type="subcellular location">
    <subcellularLocation>
        <location evidence="1">Cell envelope</location>
    </subcellularLocation>
</comment>
<dbReference type="PANTHER" id="PTHR46847:SF1">
    <property type="entry name" value="D-ALLOSE-BINDING PERIPLASMIC PROTEIN-RELATED"/>
    <property type="match status" value="1"/>
</dbReference>
<dbReference type="PANTHER" id="PTHR46847">
    <property type="entry name" value="D-ALLOSE-BINDING PERIPLASMIC PROTEIN-RELATED"/>
    <property type="match status" value="1"/>
</dbReference>
<evidence type="ECO:0000313" key="6">
    <source>
        <dbReference type="EMBL" id="HHP68154.1"/>
    </source>
</evidence>
<comment type="caution">
    <text evidence="6">The sequence shown here is derived from an EMBL/GenBank/DDBJ whole genome shotgun (WGS) entry which is preliminary data.</text>
</comment>
<dbReference type="SUPFAM" id="SSF53822">
    <property type="entry name" value="Periplasmic binding protein-like I"/>
    <property type="match status" value="1"/>
</dbReference>
<comment type="similarity">
    <text evidence="2">Belongs to the bacterial solute-binding protein 2 family.</text>
</comment>
<keyword evidence="4" id="KW-0812">Transmembrane</keyword>
<feature type="domain" description="Periplasmic binding protein" evidence="5">
    <location>
        <begin position="44"/>
        <end position="310"/>
    </location>
</feature>